<reference evidence="1 2" key="1">
    <citation type="journal article" date="2015" name="Genome Announc.">
        <title>Complete Genome Sequence of Methylobacterium aquaticum Strain 22A, Isolated from Racomitrium japonicum Moss.</title>
        <authorList>
            <person name="Tani A."/>
            <person name="Ogura Y."/>
            <person name="Hayashi T."/>
            <person name="Kimbara K."/>
        </authorList>
    </citation>
    <scope>NUCLEOTIDE SEQUENCE [LARGE SCALE GENOMIC DNA]</scope>
    <source>
        <strain evidence="1 2">MA-22A</strain>
        <plasmid evidence="2">Plasmid pMaq22A_1p DNA</plasmid>
    </source>
</reference>
<reference evidence="2" key="2">
    <citation type="submission" date="2015-01" db="EMBL/GenBank/DDBJ databases">
        <title>Complete genome sequence of Methylobacterium aquaticum strain 22A.</title>
        <authorList>
            <person name="Tani A."/>
            <person name="Ogura Y."/>
            <person name="Hayashi T."/>
        </authorList>
    </citation>
    <scope>NUCLEOTIDE SEQUENCE [LARGE SCALE GENOMIC DNA]</scope>
    <source>
        <strain evidence="2">MA-22A</strain>
        <plasmid evidence="2">Plasmid pMaq22A_1p DNA</plasmid>
    </source>
</reference>
<proteinExistence type="predicted"/>
<gene>
    <name evidence="1" type="ORF">Maq22A_1p37655</name>
</gene>
<organism evidence="1 2">
    <name type="scientific">Methylobacterium aquaticum</name>
    <dbReference type="NCBI Taxonomy" id="270351"/>
    <lineage>
        <taxon>Bacteria</taxon>
        <taxon>Pseudomonadati</taxon>
        <taxon>Pseudomonadota</taxon>
        <taxon>Alphaproteobacteria</taxon>
        <taxon>Hyphomicrobiales</taxon>
        <taxon>Methylobacteriaceae</taxon>
        <taxon>Methylobacterium</taxon>
    </lineage>
</organism>
<dbReference type="PATRIC" id="fig|270351.10.peg.6808"/>
<name>A0A0C6FMZ6_9HYPH</name>
<accession>A0A0C6FMZ6</accession>
<dbReference type="EMBL" id="AP014705">
    <property type="protein sequence ID" value="BAQ49708.1"/>
    <property type="molecule type" value="Genomic_DNA"/>
</dbReference>
<dbReference type="Proteomes" id="UP000061432">
    <property type="component" value="Plasmid pMaq22A_1p"/>
</dbReference>
<protein>
    <submittedName>
        <fullName evidence="1">Transposase IS116/IS110/IS902 family protein</fullName>
    </submittedName>
</protein>
<evidence type="ECO:0000313" key="1">
    <source>
        <dbReference type="EMBL" id="BAQ49708.1"/>
    </source>
</evidence>
<sequence length="48" mass="5287">MQIAKHRGMARARVAVARKLAVVLHRMWSDEAEFRFGKEPAPAIAAAA</sequence>
<geneLocation type="plasmid" evidence="2">
    <name>pMaq22A_1p DNA</name>
</geneLocation>
<evidence type="ECO:0000313" key="2">
    <source>
        <dbReference type="Proteomes" id="UP000061432"/>
    </source>
</evidence>
<dbReference type="AlphaFoldDB" id="A0A0C6FMZ6"/>
<dbReference type="KEGG" id="maqu:Maq22A_1p37655"/>
<keyword evidence="1" id="KW-0614">Plasmid</keyword>